<sequence>MLTKILFSYFSLPGLTALAQRITDLLSSAFPENPMISPLLAQLKPQLETAVQAIGSTQKQPLTEKVKEADRKRDNSFRSLRDHVKSGLQRENEAYRTACEVLWTEFDKNGLQIFSLPREKETAALMSLLNDLRKPKNLEYLQTVNATEWVNEIDRDNQLYVSTTQERSAVRSGDTTVADAQAFKNLKDSLELLENLLNVLYAMNTPAEIGGVADEISQYIREANTAARIQKWNKPVDNKEETL</sequence>
<comment type="caution">
    <text evidence="1">The sequence shown here is derived from an EMBL/GenBank/DDBJ whole genome shotgun (WGS) entry which is preliminary data.</text>
</comment>
<gene>
    <name evidence="1" type="ORF">OU798_22495</name>
</gene>
<name>A0A9X3J9U9_9BACT</name>
<reference evidence="1" key="1">
    <citation type="submission" date="2022-11" db="EMBL/GenBank/DDBJ databases">
        <title>Marilongibacter aestuarii gen. nov., sp. nov., isolated from tidal flat sediment.</title>
        <authorList>
            <person name="Jiayan W."/>
        </authorList>
    </citation>
    <scope>NUCLEOTIDE SEQUENCE</scope>
    <source>
        <strain evidence="1">Z1-6</strain>
    </source>
</reference>
<evidence type="ECO:0000313" key="2">
    <source>
        <dbReference type="Proteomes" id="UP001145087"/>
    </source>
</evidence>
<dbReference type="InterPro" id="IPR046228">
    <property type="entry name" value="DUF6261"/>
</dbReference>
<proteinExistence type="predicted"/>
<keyword evidence="2" id="KW-1185">Reference proteome</keyword>
<dbReference type="EMBL" id="JAPOHD010000067">
    <property type="protein sequence ID" value="MCY1723135.1"/>
    <property type="molecule type" value="Genomic_DNA"/>
</dbReference>
<organism evidence="1 2">
    <name type="scientific">Draconibacterium aestuarii</name>
    <dbReference type="NCBI Taxonomy" id="2998507"/>
    <lineage>
        <taxon>Bacteria</taxon>
        <taxon>Pseudomonadati</taxon>
        <taxon>Bacteroidota</taxon>
        <taxon>Bacteroidia</taxon>
        <taxon>Marinilabiliales</taxon>
        <taxon>Prolixibacteraceae</taxon>
        <taxon>Draconibacterium</taxon>
    </lineage>
</organism>
<dbReference type="Pfam" id="PF19775">
    <property type="entry name" value="DUF6261"/>
    <property type="match status" value="1"/>
</dbReference>
<evidence type="ECO:0000313" key="1">
    <source>
        <dbReference type="EMBL" id="MCY1723135.1"/>
    </source>
</evidence>
<dbReference type="AlphaFoldDB" id="A0A9X3J9U9"/>
<protein>
    <submittedName>
        <fullName evidence="1">DUF6261 family protein</fullName>
    </submittedName>
</protein>
<accession>A0A9X3J9U9</accession>
<dbReference type="RefSeq" id="WP_343335461.1">
    <property type="nucleotide sequence ID" value="NZ_JAPOHD010000067.1"/>
</dbReference>
<dbReference type="Proteomes" id="UP001145087">
    <property type="component" value="Unassembled WGS sequence"/>
</dbReference>